<dbReference type="AlphaFoldDB" id="A0AA48I852"/>
<proteinExistence type="inferred from homology"/>
<evidence type="ECO:0000313" key="4">
    <source>
        <dbReference type="Proteomes" id="UP001233271"/>
    </source>
</evidence>
<dbReference type="EMBL" id="AP028213">
    <property type="protein sequence ID" value="BEI89605.1"/>
    <property type="molecule type" value="Genomic_DNA"/>
</dbReference>
<dbReference type="GO" id="GO:0005743">
    <property type="term" value="C:mitochondrial inner membrane"/>
    <property type="evidence" value="ECO:0007669"/>
    <property type="project" value="TreeGrafter"/>
</dbReference>
<dbReference type="InterPro" id="IPR004147">
    <property type="entry name" value="ABC1_dom"/>
</dbReference>
<name>A0AA48I852_9TREE</name>
<dbReference type="RefSeq" id="XP_060454871.1">
    <property type="nucleotide sequence ID" value="XM_060598038.1"/>
</dbReference>
<evidence type="ECO:0000313" key="3">
    <source>
        <dbReference type="EMBL" id="BEI89605.1"/>
    </source>
</evidence>
<evidence type="ECO:0000256" key="1">
    <source>
        <dbReference type="ARBA" id="ARBA00009670"/>
    </source>
</evidence>
<dbReference type="InterPro" id="IPR011009">
    <property type="entry name" value="Kinase-like_dom_sf"/>
</dbReference>
<dbReference type="KEGG" id="ccac:CcaHIS019_0209670"/>
<protein>
    <recommendedName>
        <fullName evidence="2">ABC1 atypical kinase-like domain-containing protein</fullName>
    </recommendedName>
</protein>
<dbReference type="Gene3D" id="1.10.510.10">
    <property type="entry name" value="Transferase(Phosphotransferase) domain 1"/>
    <property type="match status" value="1"/>
</dbReference>
<keyword evidence="4" id="KW-1185">Reference proteome</keyword>
<dbReference type="PANTHER" id="PTHR43173">
    <property type="entry name" value="ABC1 FAMILY PROTEIN"/>
    <property type="match status" value="1"/>
</dbReference>
<dbReference type="GeneID" id="85493476"/>
<dbReference type="CDD" id="cd13969">
    <property type="entry name" value="ADCK1-like"/>
    <property type="match status" value="1"/>
</dbReference>
<dbReference type="GO" id="GO:0007005">
    <property type="term" value="P:mitochondrion organization"/>
    <property type="evidence" value="ECO:0007669"/>
    <property type="project" value="TreeGrafter"/>
</dbReference>
<dbReference type="GO" id="GO:0055088">
    <property type="term" value="P:lipid homeostasis"/>
    <property type="evidence" value="ECO:0007669"/>
    <property type="project" value="TreeGrafter"/>
</dbReference>
<dbReference type="Pfam" id="PF03109">
    <property type="entry name" value="ABC1"/>
    <property type="match status" value="1"/>
</dbReference>
<accession>A0AA48I852</accession>
<sequence length="517" mass="59027">MKAVVADVWDYKRTFAQEAHLGDALGVLTPEERALRRAARKACHRRSARRIFEALKKNSGVYVKIGQHVAAVQVLPKEWTEAMTPLQDQCFPTRIEDIDAMLKEDLGLGIDDLFVDFDPRPIGVASLAQVHRAVDKRTGRPVAVKFQHADLEEFALIDMATVNFAINFVKHVFPDFEFGWLGEEMNEMLPLEMNFRHEAANSMRCRRDFQHLKGKTSLYLPEILWAERRCLVMEYISGVRVDDLSFLQQHSIDRNQVSKELSRIFSQMVYINGFFHADPHHGNILIRPRAPESSSPYNFDICLLDHGQYFDVPADLRVNYARFWLALMRPQSEETTRLRKKYARLVGNIEDDMYPYLESAITGRVSMEDSINENPSSSLLGESDSAAQELDKLRSAVMDRDGLIAGVFELLRRVPRLSTTHSAHRIYIIIGQYCTQAVWDADRETIGREYGQMGLSIPLIRQIVGAWWTYASNSIFFGVLGWGMDVDARWRKISHWLHGLTHGGLETASLEVAGLKA</sequence>
<dbReference type="SUPFAM" id="SSF56112">
    <property type="entry name" value="Protein kinase-like (PK-like)"/>
    <property type="match status" value="1"/>
</dbReference>
<comment type="similarity">
    <text evidence="1">Belongs to the protein kinase superfamily. ADCK protein kinase family.</text>
</comment>
<evidence type="ECO:0000259" key="2">
    <source>
        <dbReference type="Pfam" id="PF03109"/>
    </source>
</evidence>
<dbReference type="Proteomes" id="UP001233271">
    <property type="component" value="Chromosome 2"/>
</dbReference>
<gene>
    <name evidence="3" type="ORF">CcaverHIS019_0209670</name>
</gene>
<feature type="domain" description="ABC1 atypical kinase-like" evidence="2">
    <location>
        <begin position="86"/>
        <end position="334"/>
    </location>
</feature>
<dbReference type="InterPro" id="IPR045307">
    <property type="entry name" value="ADCK1_dom"/>
</dbReference>
<reference evidence="3" key="1">
    <citation type="journal article" date="2023" name="BMC Genomics">
        <title>Chromosome-level genome assemblies of Cutaneotrichosporon spp. (Trichosporonales, Basidiomycota) reveal imbalanced evolution between nucleotide sequences and chromosome synteny.</title>
        <authorList>
            <person name="Kobayashi Y."/>
            <person name="Kayamori A."/>
            <person name="Aoki K."/>
            <person name="Shiwa Y."/>
            <person name="Matsutani M."/>
            <person name="Fujita N."/>
            <person name="Sugita T."/>
            <person name="Iwasaki W."/>
            <person name="Tanaka N."/>
            <person name="Takashima M."/>
        </authorList>
    </citation>
    <scope>NUCLEOTIDE SEQUENCE</scope>
    <source>
        <strain evidence="3">HIS019</strain>
    </source>
</reference>
<organism evidence="3 4">
    <name type="scientific">Cutaneotrichosporon cavernicola</name>
    <dbReference type="NCBI Taxonomy" id="279322"/>
    <lineage>
        <taxon>Eukaryota</taxon>
        <taxon>Fungi</taxon>
        <taxon>Dikarya</taxon>
        <taxon>Basidiomycota</taxon>
        <taxon>Agaricomycotina</taxon>
        <taxon>Tremellomycetes</taxon>
        <taxon>Trichosporonales</taxon>
        <taxon>Trichosporonaceae</taxon>
        <taxon>Cutaneotrichosporon</taxon>
    </lineage>
</organism>
<dbReference type="PANTHER" id="PTHR43173:SF19">
    <property type="entry name" value="AARF DOMAIN-CONTAINING PROTEIN KINASE 1"/>
    <property type="match status" value="1"/>
</dbReference>
<dbReference type="InterPro" id="IPR051130">
    <property type="entry name" value="Mito_struct-func_regulator"/>
</dbReference>